<feature type="domain" description="Nudix hydrolase" evidence="11">
    <location>
        <begin position="157"/>
        <end position="302"/>
    </location>
</feature>
<keyword evidence="13" id="KW-1185">Reference proteome</keyword>
<evidence type="ECO:0000256" key="5">
    <source>
        <dbReference type="ARBA" id="ARBA00022723"/>
    </source>
</evidence>
<evidence type="ECO:0000256" key="10">
    <source>
        <dbReference type="SAM" id="MobiDB-lite"/>
    </source>
</evidence>
<evidence type="ECO:0000313" key="12">
    <source>
        <dbReference type="EMBL" id="KAG5645411.1"/>
    </source>
</evidence>
<dbReference type="EC" id="3.6.1.22" evidence="4"/>
<dbReference type="GO" id="GO:0005829">
    <property type="term" value="C:cytosol"/>
    <property type="evidence" value="ECO:0007669"/>
    <property type="project" value="TreeGrafter"/>
</dbReference>
<dbReference type="PANTHER" id="PTHR42904:SF6">
    <property type="entry name" value="NAD-CAPPED RNA HYDROLASE NUDT12"/>
    <property type="match status" value="1"/>
</dbReference>
<dbReference type="CDD" id="cd03429">
    <property type="entry name" value="NUDIX_NADH_pyrophosphatase_Nudt13"/>
    <property type="match status" value="1"/>
</dbReference>
<reference evidence="12" key="1">
    <citation type="submission" date="2020-07" db="EMBL/GenBank/DDBJ databases">
        <authorList>
            <person name="Nieuwenhuis M."/>
            <person name="Van De Peppel L.J.J."/>
        </authorList>
    </citation>
    <scope>NUCLEOTIDE SEQUENCE</scope>
    <source>
        <strain evidence="12">AP01</strain>
        <tissue evidence="12">Mycelium</tissue>
    </source>
</reference>
<dbReference type="OrthoDB" id="10249612at2759"/>
<keyword evidence="8" id="KW-0520">NAD</keyword>
<dbReference type="AlphaFoldDB" id="A0A9P7G8W6"/>
<keyword evidence="6" id="KW-0378">Hydrolase</keyword>
<dbReference type="EMBL" id="JABCKV010000040">
    <property type="protein sequence ID" value="KAG5645411.1"/>
    <property type="molecule type" value="Genomic_DNA"/>
</dbReference>
<dbReference type="InterPro" id="IPR050241">
    <property type="entry name" value="NAD-cap_RNA_hydrolase_NudC"/>
</dbReference>
<comment type="catalytic activity">
    <reaction evidence="9">
        <text>a 5'-end NAD(+)-phospho-ribonucleoside in mRNA + H2O = a 5'-end phospho-adenosine-phospho-ribonucleoside in mRNA + beta-nicotinamide D-ribonucleotide + 2 H(+)</text>
        <dbReference type="Rhea" id="RHEA:60876"/>
        <dbReference type="Rhea" id="RHEA-COMP:15698"/>
        <dbReference type="Rhea" id="RHEA-COMP:15719"/>
        <dbReference type="ChEBI" id="CHEBI:14649"/>
        <dbReference type="ChEBI" id="CHEBI:15377"/>
        <dbReference type="ChEBI" id="CHEBI:15378"/>
        <dbReference type="ChEBI" id="CHEBI:144029"/>
        <dbReference type="ChEBI" id="CHEBI:144051"/>
    </reaction>
    <physiologicalReaction direction="left-to-right" evidence="9">
        <dbReference type="Rhea" id="RHEA:60877"/>
    </physiologicalReaction>
</comment>
<dbReference type="SUPFAM" id="SSF55811">
    <property type="entry name" value="Nudix"/>
    <property type="match status" value="1"/>
</dbReference>
<comment type="cofactor">
    <cofactor evidence="2">
        <name>Zn(2+)</name>
        <dbReference type="ChEBI" id="CHEBI:29105"/>
    </cofactor>
</comment>
<dbReference type="Gene3D" id="3.90.79.10">
    <property type="entry name" value="Nucleoside Triphosphate Pyrophosphohydrolase"/>
    <property type="match status" value="1"/>
</dbReference>
<comment type="similarity">
    <text evidence="3">Belongs to the Nudix hydrolase family. NudC subfamily.</text>
</comment>
<dbReference type="InterPro" id="IPR000086">
    <property type="entry name" value="NUDIX_hydrolase_dom"/>
</dbReference>
<protein>
    <recommendedName>
        <fullName evidence="4">NAD(+) diphosphatase</fullName>
        <ecNumber evidence="4">3.6.1.22</ecNumber>
    </recommendedName>
</protein>
<sequence length="372" mass="41393">MFSGSPLNRLSWLRPSHPFLNAIIVHPKTRWLVFNSGQPLVLANADSLQKQSLAWLTTNDIRPFLGHEPFFGQGKDEGQLVVESPDVQHSTTEAARHRESPVVFLGLQEDSESNALPSSDFVDPEAAIANIEGTPYFSMDVADLDLRPEGVKKILDSTTPARSGQVLRFYSEEGHVFLSVHRGAFTDRLMVALRQKKFPGKFYSALAGFIEPGETFEDAVAREMWEEAGVTVWDVRYHSGQPWPYPANLMVGFYARADSTQPIRVDLDNELLDARWYTRAEIQAVLGHPIGGKFGSAEYKKMAESTEGRNNQAGPAETAPHPNSPNEVKVDEPPFRLPPVTAIAGVLIRDWVEGKIRFSDQVSKSVIHKGFL</sequence>
<evidence type="ECO:0000256" key="2">
    <source>
        <dbReference type="ARBA" id="ARBA00001947"/>
    </source>
</evidence>
<keyword evidence="5" id="KW-0479">Metal-binding</keyword>
<name>A0A9P7G8W6_9AGAR</name>
<evidence type="ECO:0000256" key="7">
    <source>
        <dbReference type="ARBA" id="ARBA00022842"/>
    </source>
</evidence>
<dbReference type="PROSITE" id="PS51462">
    <property type="entry name" value="NUDIX"/>
    <property type="match status" value="1"/>
</dbReference>
<evidence type="ECO:0000256" key="4">
    <source>
        <dbReference type="ARBA" id="ARBA00012381"/>
    </source>
</evidence>
<comment type="caution">
    <text evidence="12">The sequence shown here is derived from an EMBL/GenBank/DDBJ whole genome shotgun (WGS) entry which is preliminary data.</text>
</comment>
<evidence type="ECO:0000256" key="9">
    <source>
        <dbReference type="ARBA" id="ARBA00023679"/>
    </source>
</evidence>
<dbReference type="InterPro" id="IPR015797">
    <property type="entry name" value="NUDIX_hydrolase-like_dom_sf"/>
</dbReference>
<evidence type="ECO:0000256" key="8">
    <source>
        <dbReference type="ARBA" id="ARBA00023027"/>
    </source>
</evidence>
<dbReference type="Pfam" id="PF00293">
    <property type="entry name" value="NUDIX"/>
    <property type="match status" value="1"/>
</dbReference>
<dbReference type="GO" id="GO:0006742">
    <property type="term" value="P:NADP+ catabolic process"/>
    <property type="evidence" value="ECO:0007669"/>
    <property type="project" value="TreeGrafter"/>
</dbReference>
<dbReference type="Proteomes" id="UP000775547">
    <property type="component" value="Unassembled WGS sequence"/>
</dbReference>
<organism evidence="12 13">
    <name type="scientific">Asterophora parasitica</name>
    <dbReference type="NCBI Taxonomy" id="117018"/>
    <lineage>
        <taxon>Eukaryota</taxon>
        <taxon>Fungi</taxon>
        <taxon>Dikarya</taxon>
        <taxon>Basidiomycota</taxon>
        <taxon>Agaricomycotina</taxon>
        <taxon>Agaricomycetes</taxon>
        <taxon>Agaricomycetidae</taxon>
        <taxon>Agaricales</taxon>
        <taxon>Tricholomatineae</taxon>
        <taxon>Lyophyllaceae</taxon>
        <taxon>Asterophora</taxon>
    </lineage>
</organism>
<dbReference type="GO" id="GO:0005777">
    <property type="term" value="C:peroxisome"/>
    <property type="evidence" value="ECO:0007669"/>
    <property type="project" value="TreeGrafter"/>
</dbReference>
<evidence type="ECO:0000313" key="13">
    <source>
        <dbReference type="Proteomes" id="UP000775547"/>
    </source>
</evidence>
<evidence type="ECO:0000259" key="11">
    <source>
        <dbReference type="PROSITE" id="PS51462"/>
    </source>
</evidence>
<proteinExistence type="inferred from homology"/>
<dbReference type="GO" id="GO:0019677">
    <property type="term" value="P:NAD+ catabolic process"/>
    <property type="evidence" value="ECO:0007669"/>
    <property type="project" value="TreeGrafter"/>
</dbReference>
<evidence type="ECO:0000256" key="1">
    <source>
        <dbReference type="ARBA" id="ARBA00001946"/>
    </source>
</evidence>
<dbReference type="PROSITE" id="PS00893">
    <property type="entry name" value="NUDIX_BOX"/>
    <property type="match status" value="1"/>
</dbReference>
<dbReference type="GO" id="GO:0046872">
    <property type="term" value="F:metal ion binding"/>
    <property type="evidence" value="ECO:0007669"/>
    <property type="project" value="UniProtKB-KW"/>
</dbReference>
<dbReference type="PANTHER" id="PTHR42904">
    <property type="entry name" value="NUDIX HYDROLASE, NUDC SUBFAMILY"/>
    <property type="match status" value="1"/>
</dbReference>
<gene>
    <name evidence="12" type="ORF">DXG03_006235</name>
</gene>
<dbReference type="InterPro" id="IPR020084">
    <property type="entry name" value="NUDIX_hydrolase_CS"/>
</dbReference>
<comment type="cofactor">
    <cofactor evidence="1">
        <name>Mg(2+)</name>
        <dbReference type="ChEBI" id="CHEBI:18420"/>
    </cofactor>
</comment>
<accession>A0A9P7G8W6</accession>
<reference evidence="12" key="2">
    <citation type="submission" date="2021-10" db="EMBL/GenBank/DDBJ databases">
        <title>Phylogenomics reveals ancestral predisposition of the termite-cultivated fungus Termitomyces towards a domesticated lifestyle.</title>
        <authorList>
            <person name="Auxier B."/>
            <person name="Grum-Grzhimaylo A."/>
            <person name="Cardenas M.E."/>
            <person name="Lodge J.D."/>
            <person name="Laessoe T."/>
            <person name="Pedersen O."/>
            <person name="Smith M.E."/>
            <person name="Kuyper T.W."/>
            <person name="Franco-Molano E.A."/>
            <person name="Baroni T.J."/>
            <person name="Aanen D.K."/>
        </authorList>
    </citation>
    <scope>NUCLEOTIDE SEQUENCE</scope>
    <source>
        <strain evidence="12">AP01</strain>
        <tissue evidence="12">Mycelium</tissue>
    </source>
</reference>
<dbReference type="GO" id="GO:0035529">
    <property type="term" value="F:NADH pyrophosphatase activity"/>
    <property type="evidence" value="ECO:0007669"/>
    <property type="project" value="TreeGrafter"/>
</dbReference>
<keyword evidence="7" id="KW-0460">Magnesium</keyword>
<evidence type="ECO:0000256" key="3">
    <source>
        <dbReference type="ARBA" id="ARBA00009595"/>
    </source>
</evidence>
<evidence type="ECO:0000256" key="6">
    <source>
        <dbReference type="ARBA" id="ARBA00022801"/>
    </source>
</evidence>
<dbReference type="InterPro" id="IPR049734">
    <property type="entry name" value="NudC-like_C"/>
</dbReference>
<feature type="region of interest" description="Disordered" evidence="10">
    <location>
        <begin position="302"/>
        <end position="334"/>
    </location>
</feature>